<keyword evidence="2" id="KW-1185">Reference proteome</keyword>
<protein>
    <submittedName>
        <fullName evidence="1">Uncharacterized protein</fullName>
    </submittedName>
</protein>
<sequence length="90" mass="9189">MEVSLTSRKSDEDDANFESCVSIGKVATGSVIEVGGKGAGGTAKVAKKVEQKIGLNGSRGRGAIVCEGWHLSLTTPTGIPAKCPVATCRL</sequence>
<proteinExistence type="predicted"/>
<dbReference type="EMBL" id="CAAALY010277100">
    <property type="protein sequence ID" value="VEL42853.1"/>
    <property type="molecule type" value="Genomic_DNA"/>
</dbReference>
<organism evidence="1 2">
    <name type="scientific">Protopolystoma xenopodis</name>
    <dbReference type="NCBI Taxonomy" id="117903"/>
    <lineage>
        <taxon>Eukaryota</taxon>
        <taxon>Metazoa</taxon>
        <taxon>Spiralia</taxon>
        <taxon>Lophotrochozoa</taxon>
        <taxon>Platyhelminthes</taxon>
        <taxon>Monogenea</taxon>
        <taxon>Polyopisthocotylea</taxon>
        <taxon>Polystomatidea</taxon>
        <taxon>Polystomatidae</taxon>
        <taxon>Protopolystoma</taxon>
    </lineage>
</organism>
<gene>
    <name evidence="1" type="ORF">PXEA_LOCUS36293</name>
</gene>
<evidence type="ECO:0000313" key="1">
    <source>
        <dbReference type="EMBL" id="VEL42853.1"/>
    </source>
</evidence>
<name>A0A3S5B852_9PLAT</name>
<comment type="caution">
    <text evidence="1">The sequence shown here is derived from an EMBL/GenBank/DDBJ whole genome shotgun (WGS) entry which is preliminary data.</text>
</comment>
<evidence type="ECO:0000313" key="2">
    <source>
        <dbReference type="Proteomes" id="UP000784294"/>
    </source>
</evidence>
<dbReference type="Proteomes" id="UP000784294">
    <property type="component" value="Unassembled WGS sequence"/>
</dbReference>
<reference evidence="1" key="1">
    <citation type="submission" date="2018-11" db="EMBL/GenBank/DDBJ databases">
        <authorList>
            <consortium name="Pathogen Informatics"/>
        </authorList>
    </citation>
    <scope>NUCLEOTIDE SEQUENCE</scope>
</reference>
<dbReference type="AlphaFoldDB" id="A0A3S5B852"/>
<accession>A0A3S5B852</accession>